<accession>A0A094Q671</accession>
<organism evidence="1">
    <name type="scientific">freshwater metagenome</name>
    <dbReference type="NCBI Taxonomy" id="449393"/>
    <lineage>
        <taxon>unclassified sequences</taxon>
        <taxon>metagenomes</taxon>
        <taxon>ecological metagenomes</taxon>
    </lineage>
</organism>
<evidence type="ECO:0000313" key="1">
    <source>
        <dbReference type="EMBL" id="KGA17579.1"/>
    </source>
</evidence>
<comment type="caution">
    <text evidence="1">The sequence shown here is derived from an EMBL/GenBank/DDBJ whole genome shotgun (WGS) entry which is preliminary data.</text>
</comment>
<reference evidence="1" key="1">
    <citation type="submission" date="2014-06" db="EMBL/GenBank/DDBJ databases">
        <title>Key roles for freshwater Actinobacteria revealed by deep metagenomic sequencing.</title>
        <authorList>
            <person name="Ghai R."/>
            <person name="Mizuno C.M."/>
            <person name="Picazo A."/>
            <person name="Camacho A."/>
            <person name="Rodriguez-Valera F."/>
        </authorList>
    </citation>
    <scope>NUCLEOTIDE SEQUENCE</scope>
</reference>
<protein>
    <submittedName>
        <fullName evidence="1">Uncharacterized protein</fullName>
    </submittedName>
</protein>
<sequence>MCCPTVGKFPKVIGPDKNKTPAAATAAINPTERATINRFFEVNSATMTTVTANINQGELGMIA</sequence>
<name>A0A094Q671_9ZZZZ</name>
<proteinExistence type="predicted"/>
<dbReference type="AlphaFoldDB" id="A0A094Q671"/>
<gene>
    <name evidence="1" type="ORF">GM51_10040</name>
</gene>
<dbReference type="EMBL" id="JNSL01000058">
    <property type="protein sequence ID" value="KGA17579.1"/>
    <property type="molecule type" value="Genomic_DNA"/>
</dbReference>